<keyword evidence="3" id="KW-1185">Reference proteome</keyword>
<evidence type="ECO:0000313" key="3">
    <source>
        <dbReference type="Proteomes" id="UP001516023"/>
    </source>
</evidence>
<accession>A0ABD3PFA6</accession>
<evidence type="ECO:0000256" key="1">
    <source>
        <dbReference type="SAM" id="MobiDB-lite"/>
    </source>
</evidence>
<proteinExistence type="predicted"/>
<evidence type="ECO:0000313" key="2">
    <source>
        <dbReference type="EMBL" id="KAL3786743.1"/>
    </source>
</evidence>
<dbReference type="AlphaFoldDB" id="A0ABD3PFA6"/>
<gene>
    <name evidence="2" type="ORF">HJC23_005306</name>
</gene>
<protein>
    <submittedName>
        <fullName evidence="2">Uncharacterized protein</fullName>
    </submittedName>
</protein>
<dbReference type="Proteomes" id="UP001516023">
    <property type="component" value="Unassembled WGS sequence"/>
</dbReference>
<dbReference type="EMBL" id="JABMIG020000188">
    <property type="protein sequence ID" value="KAL3786743.1"/>
    <property type="molecule type" value="Genomic_DNA"/>
</dbReference>
<feature type="compositionally biased region" description="Low complexity" evidence="1">
    <location>
        <begin position="87"/>
        <end position="97"/>
    </location>
</feature>
<feature type="region of interest" description="Disordered" evidence="1">
    <location>
        <begin position="75"/>
        <end position="109"/>
    </location>
</feature>
<organism evidence="2 3">
    <name type="scientific">Cyclotella cryptica</name>
    <dbReference type="NCBI Taxonomy" id="29204"/>
    <lineage>
        <taxon>Eukaryota</taxon>
        <taxon>Sar</taxon>
        <taxon>Stramenopiles</taxon>
        <taxon>Ochrophyta</taxon>
        <taxon>Bacillariophyta</taxon>
        <taxon>Coscinodiscophyceae</taxon>
        <taxon>Thalassiosirophycidae</taxon>
        <taxon>Stephanodiscales</taxon>
        <taxon>Stephanodiscaceae</taxon>
        <taxon>Cyclotella</taxon>
    </lineage>
</organism>
<name>A0ABD3PFA6_9STRA</name>
<reference evidence="2 3" key="1">
    <citation type="journal article" date="2020" name="G3 (Bethesda)">
        <title>Improved Reference Genome for Cyclotella cryptica CCMP332, a Model for Cell Wall Morphogenesis, Salinity Adaptation, and Lipid Production in Diatoms (Bacillariophyta).</title>
        <authorList>
            <person name="Roberts W.R."/>
            <person name="Downey K.M."/>
            <person name="Ruck E.C."/>
            <person name="Traller J.C."/>
            <person name="Alverson A.J."/>
        </authorList>
    </citation>
    <scope>NUCLEOTIDE SEQUENCE [LARGE SCALE GENOMIC DNA]</scope>
    <source>
        <strain evidence="2 3">CCMP332</strain>
    </source>
</reference>
<sequence length="275" mass="30380">MSSSVEYSMIYRHIASQGVGIARQFVAHPIARQFARRDVAVSFVHEVDEPTQETIEDVQNPRTHLDEIFVDLDERGSNDSSSVIGENNADVNNTSSNNREDPTRADCGLGITFHHSSQSPIQEVTEQQIEQTSSRVPFGGFLTRSGSRIRSPDHESALIGILQVAAGHSDGIAGALGHNNCADWVRCNIDAIFQEDGPMGRFIPLSAQVFQHHLGAAQRLAQSMDTSEHSNDPSGARHEDVPVWVQYIFGSLLLWKIKTHPADMLLKHELNEPLL</sequence>
<comment type="caution">
    <text evidence="2">The sequence shown here is derived from an EMBL/GenBank/DDBJ whole genome shotgun (WGS) entry which is preliminary data.</text>
</comment>